<dbReference type="EMBL" id="JAWDIU010000008">
    <property type="protein sequence ID" value="MDU0328455.1"/>
    <property type="molecule type" value="Genomic_DNA"/>
</dbReference>
<accession>A0ABU3RZY7</accession>
<reference evidence="2 3" key="1">
    <citation type="submission" date="2023-09" db="EMBL/GenBank/DDBJ databases">
        <title>Microbacterium fusihabitans sp. nov., Microbacterium phycihabitans sp. nov., and Microbacterium cervinum sp. nov., isolated from dried seaweeds of beach.</title>
        <authorList>
            <person name="Lee S.D."/>
        </authorList>
    </citation>
    <scope>NUCLEOTIDE SEQUENCE [LARGE SCALE GENOMIC DNA]</scope>
    <source>
        <strain evidence="2 3">KSW2-21</strain>
    </source>
</reference>
<protein>
    <submittedName>
        <fullName evidence="2">Ig-like domain repeat protein</fullName>
    </submittedName>
</protein>
<feature type="domain" description="Bacterial Ig-like" evidence="1">
    <location>
        <begin position="63"/>
        <end position="136"/>
    </location>
</feature>
<organism evidence="2 3">
    <name type="scientific">Microbacterium algihabitans</name>
    <dbReference type="NCBI Taxonomy" id="3075992"/>
    <lineage>
        <taxon>Bacteria</taxon>
        <taxon>Bacillati</taxon>
        <taxon>Actinomycetota</taxon>
        <taxon>Actinomycetes</taxon>
        <taxon>Micrococcales</taxon>
        <taxon>Microbacteriaceae</taxon>
        <taxon>Microbacterium</taxon>
    </lineage>
</organism>
<comment type="caution">
    <text evidence="2">The sequence shown here is derived from an EMBL/GenBank/DDBJ whole genome shotgun (WGS) entry which is preliminary data.</text>
</comment>
<dbReference type="InterPro" id="IPR032109">
    <property type="entry name" value="Big_3_5"/>
</dbReference>
<keyword evidence="3" id="KW-1185">Reference proteome</keyword>
<dbReference type="Gene3D" id="2.60.40.10">
    <property type="entry name" value="Immunoglobulins"/>
    <property type="match status" value="1"/>
</dbReference>
<evidence type="ECO:0000259" key="1">
    <source>
        <dbReference type="Pfam" id="PF16640"/>
    </source>
</evidence>
<sequence length="142" mass="14285">MGATAVVHDDDNVEVMRSTPVEAWFPDGPAAPNGGPAGTATSAAVFVKSAALVIGVPNKLAGTTSTSFTLAVRVQPLAKNVTAEGTVTVKVDGKTFTGTLSNGKVSIPIGKFSPGTKKITLSYGGSDTVASAKGISVIVVRR</sequence>
<gene>
    <name evidence="2" type="ORF">RWH43_16975</name>
</gene>
<name>A0ABU3RZY7_9MICO</name>
<proteinExistence type="predicted"/>
<dbReference type="Proteomes" id="UP001256673">
    <property type="component" value="Unassembled WGS sequence"/>
</dbReference>
<dbReference type="Pfam" id="PF16640">
    <property type="entry name" value="Big_3_5"/>
    <property type="match status" value="1"/>
</dbReference>
<evidence type="ECO:0000313" key="3">
    <source>
        <dbReference type="Proteomes" id="UP001256673"/>
    </source>
</evidence>
<dbReference type="InterPro" id="IPR013783">
    <property type="entry name" value="Ig-like_fold"/>
</dbReference>
<evidence type="ECO:0000313" key="2">
    <source>
        <dbReference type="EMBL" id="MDU0328455.1"/>
    </source>
</evidence>
<dbReference type="RefSeq" id="WP_316002051.1">
    <property type="nucleotide sequence ID" value="NZ_JAWDIU010000008.1"/>
</dbReference>